<reference evidence="3 4" key="1">
    <citation type="submission" date="2019-02" db="EMBL/GenBank/DDBJ databases">
        <title>Deep-cultivation of Planctomycetes and their phenomic and genomic characterization uncovers novel biology.</title>
        <authorList>
            <person name="Wiegand S."/>
            <person name="Jogler M."/>
            <person name="Boedeker C."/>
            <person name="Pinto D."/>
            <person name="Vollmers J."/>
            <person name="Rivas-Marin E."/>
            <person name="Kohn T."/>
            <person name="Peeters S.H."/>
            <person name="Heuer A."/>
            <person name="Rast P."/>
            <person name="Oberbeckmann S."/>
            <person name="Bunk B."/>
            <person name="Jeske O."/>
            <person name="Meyerdierks A."/>
            <person name="Storesund J.E."/>
            <person name="Kallscheuer N."/>
            <person name="Luecker S."/>
            <person name="Lage O.M."/>
            <person name="Pohl T."/>
            <person name="Merkel B.J."/>
            <person name="Hornburger P."/>
            <person name="Mueller R.-W."/>
            <person name="Bruemmer F."/>
            <person name="Labrenz M."/>
            <person name="Spormann A.M."/>
            <person name="Op den Camp H."/>
            <person name="Overmann J."/>
            <person name="Amann R."/>
            <person name="Jetten M.S.M."/>
            <person name="Mascher T."/>
            <person name="Medema M.H."/>
            <person name="Devos D.P."/>
            <person name="Kaster A.-K."/>
            <person name="Ovreas L."/>
            <person name="Rohde M."/>
            <person name="Galperin M.Y."/>
            <person name="Jogler C."/>
        </authorList>
    </citation>
    <scope>NUCLEOTIDE SEQUENCE [LARGE SCALE GENOMIC DNA]</scope>
    <source>
        <strain evidence="3 4">Pan181</strain>
    </source>
</reference>
<feature type="transmembrane region" description="Helical" evidence="1">
    <location>
        <begin position="305"/>
        <end position="327"/>
    </location>
</feature>
<dbReference type="Pfam" id="PF20604">
    <property type="entry name" value="DUF6798"/>
    <property type="match status" value="1"/>
</dbReference>
<dbReference type="KEGG" id="amuc:Pan181_34070"/>
<dbReference type="AlphaFoldDB" id="A0A518AR47"/>
<dbReference type="Proteomes" id="UP000315750">
    <property type="component" value="Chromosome"/>
</dbReference>
<keyword evidence="1" id="KW-0812">Transmembrane</keyword>
<name>A0A518AR47_9BACT</name>
<feature type="transmembrane region" description="Helical" evidence="1">
    <location>
        <begin position="17"/>
        <end position="36"/>
    </location>
</feature>
<protein>
    <recommendedName>
        <fullName evidence="2">DUF6798 domain-containing protein</fullName>
    </recommendedName>
</protein>
<keyword evidence="1" id="KW-0472">Membrane</keyword>
<keyword evidence="4" id="KW-1185">Reference proteome</keyword>
<feature type="domain" description="DUF6798" evidence="2">
    <location>
        <begin position="411"/>
        <end position="470"/>
    </location>
</feature>
<feature type="transmembrane region" description="Helical" evidence="1">
    <location>
        <begin position="171"/>
        <end position="196"/>
    </location>
</feature>
<dbReference type="RefSeq" id="WP_145248194.1">
    <property type="nucleotide sequence ID" value="NZ_CP036278.1"/>
</dbReference>
<keyword evidence="1" id="KW-1133">Transmembrane helix</keyword>
<feature type="transmembrane region" description="Helical" evidence="1">
    <location>
        <begin position="84"/>
        <end position="106"/>
    </location>
</feature>
<dbReference type="EMBL" id="CP036278">
    <property type="protein sequence ID" value="QDU57193.1"/>
    <property type="molecule type" value="Genomic_DNA"/>
</dbReference>
<feature type="transmembrane region" description="Helical" evidence="1">
    <location>
        <begin position="269"/>
        <end position="285"/>
    </location>
</feature>
<evidence type="ECO:0000313" key="3">
    <source>
        <dbReference type="EMBL" id="QDU57193.1"/>
    </source>
</evidence>
<proteinExistence type="predicted"/>
<sequence>MSTTPAETSPTPPTRPLWFWGEIALIVAIFYVSSAAPPPGVNEPHYLCRLRHALEPQYCPNDLFLESPDAHYTFVLAFAWMTQVMSFTAAAWVGRLACWFALSWAWLRLSWTVVPRPLYASLAAAIVITAIAEGNFAGEWLVGGFEAKTVAYVFVVLGLRCWVLNKWNWTWAHLGIASAWHALVGGWSVLILLKLWGAIYRFEQSFRGMLPGLAIGGIVALAGVVPALALSMGASPEVRNEAAEIYVFERLPHHLAPLHKKPGWITERAGRHAVVATLFVAMLFVRRKELGGTWRALKDDPAGRIAQYAVGAAVLAMIGMVIELALWNHPSAAASWLRYYWFRLVDVAVPMALALLWIAELRLLLERKDRWATPLLLSTILLAGYPIAERYTDFLYHPIGISDRKARDFDDWMACCEWIEANTPTDAMFLTPRGNTSFKWYAKRAEVVTYKDVPQDAEHLVEWRRRLYDVFKPDGDRSQPWISCYGELGADRVDELAQAYQVDYILTGLDPPLPYPIVFMTDTYVVYQLHP</sequence>
<feature type="transmembrane region" description="Helical" evidence="1">
    <location>
        <begin position="118"/>
        <end position="137"/>
    </location>
</feature>
<evidence type="ECO:0000313" key="4">
    <source>
        <dbReference type="Proteomes" id="UP000315750"/>
    </source>
</evidence>
<organism evidence="3 4">
    <name type="scientific">Aeoliella mucimassa</name>
    <dbReference type="NCBI Taxonomy" id="2527972"/>
    <lineage>
        <taxon>Bacteria</taxon>
        <taxon>Pseudomonadati</taxon>
        <taxon>Planctomycetota</taxon>
        <taxon>Planctomycetia</taxon>
        <taxon>Pirellulales</taxon>
        <taxon>Lacipirellulaceae</taxon>
        <taxon>Aeoliella</taxon>
    </lineage>
</organism>
<evidence type="ECO:0000256" key="1">
    <source>
        <dbReference type="SAM" id="Phobius"/>
    </source>
</evidence>
<feature type="transmembrane region" description="Helical" evidence="1">
    <location>
        <begin position="149"/>
        <end position="165"/>
    </location>
</feature>
<gene>
    <name evidence="3" type="ORF">Pan181_34070</name>
</gene>
<dbReference type="OrthoDB" id="229702at2"/>
<accession>A0A518AR47</accession>
<feature type="transmembrane region" description="Helical" evidence="1">
    <location>
        <begin position="208"/>
        <end position="230"/>
    </location>
</feature>
<dbReference type="InterPro" id="IPR046477">
    <property type="entry name" value="DUF6798"/>
</dbReference>
<feature type="transmembrane region" description="Helical" evidence="1">
    <location>
        <begin position="339"/>
        <end position="359"/>
    </location>
</feature>
<evidence type="ECO:0000259" key="2">
    <source>
        <dbReference type="Pfam" id="PF20604"/>
    </source>
</evidence>